<proteinExistence type="predicted"/>
<keyword evidence="2" id="KW-1185">Reference proteome</keyword>
<reference evidence="1" key="1">
    <citation type="thesis" date="2020" institute="ProQuest LLC" country="789 East Eisenhower Parkway, Ann Arbor, MI, USA">
        <title>Comparative Genomics and Chromosome Evolution.</title>
        <authorList>
            <person name="Mudd A.B."/>
        </authorList>
    </citation>
    <scope>NUCLEOTIDE SEQUENCE</scope>
    <source>
        <strain evidence="1">1538</strain>
        <tissue evidence="1">Blood</tissue>
    </source>
</reference>
<protein>
    <submittedName>
        <fullName evidence="1">Uncharacterized protein</fullName>
    </submittedName>
</protein>
<comment type="caution">
    <text evidence="1">The sequence shown here is derived from an EMBL/GenBank/DDBJ whole genome shotgun (WGS) entry which is preliminary data.</text>
</comment>
<evidence type="ECO:0000313" key="2">
    <source>
        <dbReference type="Proteomes" id="UP001181693"/>
    </source>
</evidence>
<name>A0AAV3B422_PYXAD</name>
<sequence length="84" mass="10068">MCLKCYIKEIYIRDYIYMYTCTCTILNIQPSKNFIGTIYINHFCEITHIYIVIFIEFIMVHNGQSKSNFILFPMIKAGFFGWLM</sequence>
<dbReference type="EMBL" id="DYDO01000002">
    <property type="protein sequence ID" value="DBA29917.1"/>
    <property type="molecule type" value="Genomic_DNA"/>
</dbReference>
<organism evidence="1 2">
    <name type="scientific">Pyxicephalus adspersus</name>
    <name type="common">African bullfrog</name>
    <dbReference type="NCBI Taxonomy" id="30357"/>
    <lineage>
        <taxon>Eukaryota</taxon>
        <taxon>Metazoa</taxon>
        <taxon>Chordata</taxon>
        <taxon>Craniata</taxon>
        <taxon>Vertebrata</taxon>
        <taxon>Euteleostomi</taxon>
        <taxon>Amphibia</taxon>
        <taxon>Batrachia</taxon>
        <taxon>Anura</taxon>
        <taxon>Neobatrachia</taxon>
        <taxon>Ranoidea</taxon>
        <taxon>Pyxicephalidae</taxon>
        <taxon>Pyxicephalinae</taxon>
        <taxon>Pyxicephalus</taxon>
    </lineage>
</organism>
<evidence type="ECO:0000313" key="1">
    <source>
        <dbReference type="EMBL" id="DBA29917.1"/>
    </source>
</evidence>
<accession>A0AAV3B422</accession>
<gene>
    <name evidence="1" type="ORF">GDO54_005968</name>
</gene>
<dbReference type="Proteomes" id="UP001181693">
    <property type="component" value="Unassembled WGS sequence"/>
</dbReference>
<dbReference type="AlphaFoldDB" id="A0AAV3B422"/>